<feature type="transmembrane region" description="Helical" evidence="1">
    <location>
        <begin position="136"/>
        <end position="156"/>
    </location>
</feature>
<feature type="transmembrane region" description="Helical" evidence="1">
    <location>
        <begin position="58"/>
        <end position="75"/>
    </location>
</feature>
<feature type="transmembrane region" description="Helical" evidence="1">
    <location>
        <begin position="197"/>
        <end position="219"/>
    </location>
</feature>
<evidence type="ECO:0008006" key="4">
    <source>
        <dbReference type="Google" id="ProtNLM"/>
    </source>
</evidence>
<gene>
    <name evidence="2" type="ORF">NCTC10485_04111</name>
</gene>
<name>A0A3S4RQC8_MYCCI</name>
<evidence type="ECO:0000313" key="3">
    <source>
        <dbReference type="Proteomes" id="UP000282551"/>
    </source>
</evidence>
<evidence type="ECO:0000256" key="1">
    <source>
        <dbReference type="SAM" id="Phobius"/>
    </source>
</evidence>
<keyword evidence="1" id="KW-0472">Membrane</keyword>
<dbReference type="RefSeq" id="WP_126335428.1">
    <property type="nucleotide sequence ID" value="NZ_AP022604.1"/>
</dbReference>
<dbReference type="Proteomes" id="UP000282551">
    <property type="component" value="Chromosome"/>
</dbReference>
<accession>A0A3S4RQC8</accession>
<sequence length="227" mass="24363">MDEELIGYEAGGAFANGLSQMFVERPHTLVFAAVAMLLVILTAEADGGGRNLAAQRKWFWATTLGAAFAVFIAGLPDVATGTGLALIAVMLQTVRAYFSTQYLKIGHRVVAFHSADPLPRDEKPVPYGPRTTATKMWWIVVACTAGGSVNVFAYLMDREISLAGVVWVGFCVVLPFTLGILDGIGRQRVARGQSLQFAVISVISAGIFTVCYLAIYGAALRRGTTQR</sequence>
<dbReference type="OrthoDB" id="4764216at2"/>
<dbReference type="AlphaFoldDB" id="A0A3S4RQC8"/>
<proteinExistence type="predicted"/>
<keyword evidence="1" id="KW-0812">Transmembrane</keyword>
<feature type="transmembrane region" description="Helical" evidence="1">
    <location>
        <begin position="162"/>
        <end position="185"/>
    </location>
</feature>
<evidence type="ECO:0000313" key="2">
    <source>
        <dbReference type="EMBL" id="VEG49799.1"/>
    </source>
</evidence>
<dbReference type="EMBL" id="LR134355">
    <property type="protein sequence ID" value="VEG49799.1"/>
    <property type="molecule type" value="Genomic_DNA"/>
</dbReference>
<feature type="transmembrane region" description="Helical" evidence="1">
    <location>
        <begin position="28"/>
        <end position="46"/>
    </location>
</feature>
<protein>
    <recommendedName>
        <fullName evidence="4">Transmembrane protein</fullName>
    </recommendedName>
</protein>
<reference evidence="2 3" key="1">
    <citation type="submission" date="2018-12" db="EMBL/GenBank/DDBJ databases">
        <authorList>
            <consortium name="Pathogen Informatics"/>
        </authorList>
    </citation>
    <scope>NUCLEOTIDE SEQUENCE [LARGE SCALE GENOMIC DNA]</scope>
    <source>
        <strain evidence="2 3">NCTC10485</strain>
    </source>
</reference>
<organism evidence="2 3">
    <name type="scientific">Mycolicibacterium chitae</name>
    <name type="common">Mycobacterium chitae</name>
    <dbReference type="NCBI Taxonomy" id="1792"/>
    <lineage>
        <taxon>Bacteria</taxon>
        <taxon>Bacillati</taxon>
        <taxon>Actinomycetota</taxon>
        <taxon>Actinomycetes</taxon>
        <taxon>Mycobacteriales</taxon>
        <taxon>Mycobacteriaceae</taxon>
        <taxon>Mycolicibacterium</taxon>
    </lineage>
</organism>
<keyword evidence="1" id="KW-1133">Transmembrane helix</keyword>
<keyword evidence="3" id="KW-1185">Reference proteome</keyword>